<dbReference type="EMBL" id="AMFJ01000380">
    <property type="protein sequence ID" value="EKE28060.1"/>
    <property type="molecule type" value="Genomic_DNA"/>
</dbReference>
<sequence length="204" mass="24268">MKNIDAIIVLWWWINIDWSLWEITKSRTEKAVDLYNSSISKKVIMSGKWSMWLTDIPKQTEARAMRDYAISLWVNSQDIMLEEDSVDTLGNAYFVKQILSEGNWKYNTVVTSDFHKSRTEYSFNKILWPEYMTNFEFVESNLSSEQFESIKQKESKVLSFTKKYLDPICDWDDVEITEKLFSFHPWYATNPLVTKEDFINMLKS</sequence>
<evidence type="ECO:0000313" key="2">
    <source>
        <dbReference type="EMBL" id="EKE28060.1"/>
    </source>
</evidence>
<name>K2GXF0_9BACT</name>
<dbReference type="Pfam" id="PF02698">
    <property type="entry name" value="DUF218"/>
    <property type="match status" value="1"/>
</dbReference>
<proteinExistence type="predicted"/>
<evidence type="ECO:0000259" key="1">
    <source>
        <dbReference type="Pfam" id="PF02698"/>
    </source>
</evidence>
<dbReference type="AlphaFoldDB" id="K2GXF0"/>
<protein>
    <recommendedName>
        <fullName evidence="1">DUF218 domain-containing protein</fullName>
    </recommendedName>
</protein>
<dbReference type="CDD" id="cd06259">
    <property type="entry name" value="YdcF-like"/>
    <property type="match status" value="1"/>
</dbReference>
<dbReference type="GO" id="GO:0005886">
    <property type="term" value="C:plasma membrane"/>
    <property type="evidence" value="ECO:0007669"/>
    <property type="project" value="TreeGrafter"/>
</dbReference>
<dbReference type="Gene3D" id="3.40.50.620">
    <property type="entry name" value="HUPs"/>
    <property type="match status" value="1"/>
</dbReference>
<organism evidence="2">
    <name type="scientific">uncultured bacterium</name>
    <name type="common">gcode 4</name>
    <dbReference type="NCBI Taxonomy" id="1234023"/>
    <lineage>
        <taxon>Bacteria</taxon>
        <taxon>environmental samples</taxon>
    </lineage>
</organism>
<dbReference type="InterPro" id="IPR014729">
    <property type="entry name" value="Rossmann-like_a/b/a_fold"/>
</dbReference>
<accession>K2GXF0</accession>
<gene>
    <name evidence="2" type="ORF">ACD_3C00106G0019</name>
</gene>
<dbReference type="InterPro" id="IPR051599">
    <property type="entry name" value="Cell_Envelope_Assoc"/>
</dbReference>
<dbReference type="InterPro" id="IPR003848">
    <property type="entry name" value="DUF218"/>
</dbReference>
<reference evidence="2" key="1">
    <citation type="journal article" date="2012" name="Science">
        <title>Fermentation, hydrogen, and sulfur metabolism in multiple uncultivated bacterial phyla.</title>
        <authorList>
            <person name="Wrighton K.C."/>
            <person name="Thomas B.C."/>
            <person name="Sharon I."/>
            <person name="Miller C.S."/>
            <person name="Castelle C.J."/>
            <person name="VerBerkmoes N.C."/>
            <person name="Wilkins M.J."/>
            <person name="Hettich R.L."/>
            <person name="Lipton M.S."/>
            <person name="Williams K.H."/>
            <person name="Long P.E."/>
            <person name="Banfield J.F."/>
        </authorList>
    </citation>
    <scope>NUCLEOTIDE SEQUENCE [LARGE SCALE GENOMIC DNA]</scope>
</reference>
<dbReference type="PANTHER" id="PTHR30336">
    <property type="entry name" value="INNER MEMBRANE PROTEIN, PROBABLE PERMEASE"/>
    <property type="match status" value="1"/>
</dbReference>
<dbReference type="PANTHER" id="PTHR30336:SF20">
    <property type="entry name" value="DUF218 DOMAIN-CONTAINING PROTEIN"/>
    <property type="match status" value="1"/>
</dbReference>
<comment type="caution">
    <text evidence="2">The sequence shown here is derived from an EMBL/GenBank/DDBJ whole genome shotgun (WGS) entry which is preliminary data.</text>
</comment>
<feature type="domain" description="DUF218" evidence="1">
    <location>
        <begin position="6"/>
        <end position="133"/>
    </location>
</feature>